<gene>
    <name evidence="1" type="ORF">SPHINGO8BC_70130</name>
</gene>
<dbReference type="AlphaFoldDB" id="A0A654DL42"/>
<reference evidence="1 2" key="1">
    <citation type="submission" date="2019-10" db="EMBL/GenBank/DDBJ databases">
        <authorList>
            <person name="Karimi E."/>
        </authorList>
    </citation>
    <scope>NUCLEOTIDE SEQUENCE [LARGE SCALE GENOMIC DNA]</scope>
    <source>
        <strain evidence="1">Sphingobacterium sp. 8BC</strain>
    </source>
</reference>
<dbReference type="EMBL" id="CABWMV010000026">
    <property type="protein sequence ID" value="VXD06707.1"/>
    <property type="molecule type" value="Genomic_DNA"/>
</dbReference>
<protein>
    <submittedName>
        <fullName evidence="1">Uncharacterized protein</fullName>
    </submittedName>
</protein>
<sequence>MEENRDYEQENFIWMFGSAGFVYLRLRRESTKGTDREFGEM</sequence>
<organism evidence="1 2">
    <name type="scientific">Sphingobacterium multivorum</name>
    <dbReference type="NCBI Taxonomy" id="28454"/>
    <lineage>
        <taxon>Bacteria</taxon>
        <taxon>Pseudomonadati</taxon>
        <taxon>Bacteroidota</taxon>
        <taxon>Sphingobacteriia</taxon>
        <taxon>Sphingobacteriales</taxon>
        <taxon>Sphingobacteriaceae</taxon>
        <taxon>Sphingobacterium</taxon>
    </lineage>
</organism>
<evidence type="ECO:0000313" key="2">
    <source>
        <dbReference type="Proteomes" id="UP000432350"/>
    </source>
</evidence>
<dbReference type="Proteomes" id="UP000432350">
    <property type="component" value="Unassembled WGS sequence"/>
</dbReference>
<proteinExistence type="predicted"/>
<evidence type="ECO:0000313" key="1">
    <source>
        <dbReference type="EMBL" id="VXD06707.1"/>
    </source>
</evidence>
<name>A0A654DL42_SPHMU</name>
<accession>A0A654DL42</accession>